<keyword evidence="1" id="KW-0812">Transmembrane</keyword>
<feature type="transmembrane region" description="Helical" evidence="1">
    <location>
        <begin position="20"/>
        <end position="44"/>
    </location>
</feature>
<gene>
    <name evidence="2" type="primary">plaP_3</name>
    <name evidence="2" type="ORF">NCTC12126_02299</name>
</gene>
<protein>
    <submittedName>
        <fullName evidence="2">Putrescine importer</fullName>
    </submittedName>
</protein>
<evidence type="ECO:0000313" key="2">
    <source>
        <dbReference type="EMBL" id="VFS25423.1"/>
    </source>
</evidence>
<sequence length="59" mass="6802">MSHNATPNTSRVELRKTLTLFPVVMMGLAYMQPMTLFDTFGIVFRPHRRSRSDGFTPSR</sequence>
<dbReference type="AlphaFoldDB" id="A0A484XRQ1"/>
<organism evidence="2 3">
    <name type="scientific">Enterobacter cancerogenus</name>
    <dbReference type="NCBI Taxonomy" id="69218"/>
    <lineage>
        <taxon>Bacteria</taxon>
        <taxon>Pseudomonadati</taxon>
        <taxon>Pseudomonadota</taxon>
        <taxon>Gammaproteobacteria</taxon>
        <taxon>Enterobacterales</taxon>
        <taxon>Enterobacteriaceae</taxon>
        <taxon>Enterobacter</taxon>
        <taxon>Enterobacter cloacae complex</taxon>
    </lineage>
</organism>
<keyword evidence="1" id="KW-1133">Transmembrane helix</keyword>
<accession>A0A484XRQ1</accession>
<dbReference type="Proteomes" id="UP000351155">
    <property type="component" value="Unassembled WGS sequence"/>
</dbReference>
<keyword evidence="1" id="KW-0472">Membrane</keyword>
<dbReference type="EMBL" id="CAADIW010000020">
    <property type="protein sequence ID" value="VFS25423.1"/>
    <property type="molecule type" value="Genomic_DNA"/>
</dbReference>
<reference evidence="2 3" key="1">
    <citation type="submission" date="2019-03" db="EMBL/GenBank/DDBJ databases">
        <authorList>
            <consortium name="Pathogen Informatics"/>
        </authorList>
    </citation>
    <scope>NUCLEOTIDE SEQUENCE [LARGE SCALE GENOMIC DNA]</scope>
    <source>
        <strain evidence="2 3">NCTC12126</strain>
    </source>
</reference>
<name>A0A484XRQ1_9ENTR</name>
<evidence type="ECO:0000313" key="3">
    <source>
        <dbReference type="Proteomes" id="UP000351155"/>
    </source>
</evidence>
<evidence type="ECO:0000256" key="1">
    <source>
        <dbReference type="SAM" id="Phobius"/>
    </source>
</evidence>
<proteinExistence type="predicted"/>